<dbReference type="InterPro" id="IPR029016">
    <property type="entry name" value="GAF-like_dom_sf"/>
</dbReference>
<evidence type="ECO:0000256" key="3">
    <source>
        <dbReference type="ARBA" id="ARBA00023015"/>
    </source>
</evidence>
<dbReference type="InterPro" id="IPR012074">
    <property type="entry name" value="GAF_ANTAR"/>
</dbReference>
<dbReference type="InterPro" id="IPR003018">
    <property type="entry name" value="GAF"/>
</dbReference>
<feature type="domain" description="ANTAR" evidence="5">
    <location>
        <begin position="170"/>
        <end position="231"/>
    </location>
</feature>
<dbReference type="Proteomes" id="UP001262032">
    <property type="component" value="Unassembled WGS sequence"/>
</dbReference>
<dbReference type="RefSeq" id="WP_174174836.1">
    <property type="nucleotide sequence ID" value="NZ_JABTYH010000002.1"/>
</dbReference>
<dbReference type="InterPro" id="IPR005561">
    <property type="entry name" value="ANTAR"/>
</dbReference>
<dbReference type="SMART" id="SM01012">
    <property type="entry name" value="ANTAR"/>
    <property type="match status" value="1"/>
</dbReference>
<keyword evidence="3" id="KW-0805">Transcription regulation</keyword>
<dbReference type="SUPFAM" id="SSF52172">
    <property type="entry name" value="CheY-like"/>
    <property type="match status" value="1"/>
</dbReference>
<protein>
    <submittedName>
        <fullName evidence="6">GAF domain-containing protein</fullName>
    </submittedName>
</protein>
<dbReference type="EMBL" id="JAVDWN010000011">
    <property type="protein sequence ID" value="MDR7164991.1"/>
    <property type="molecule type" value="Genomic_DNA"/>
</dbReference>
<evidence type="ECO:0000259" key="5">
    <source>
        <dbReference type="PROSITE" id="PS50921"/>
    </source>
</evidence>
<organism evidence="6 7">
    <name type="scientific">Pseudarthrobacter oxydans</name>
    <name type="common">Arthrobacter oxydans</name>
    <dbReference type="NCBI Taxonomy" id="1671"/>
    <lineage>
        <taxon>Bacteria</taxon>
        <taxon>Bacillati</taxon>
        <taxon>Actinomycetota</taxon>
        <taxon>Actinomycetes</taxon>
        <taxon>Micrococcales</taxon>
        <taxon>Micrococcaceae</taxon>
        <taxon>Pseudarthrobacter</taxon>
    </lineage>
</organism>
<proteinExistence type="predicted"/>
<comment type="caution">
    <text evidence="6">The sequence shown here is derived from an EMBL/GenBank/DDBJ whole genome shotgun (WGS) entry which is preliminary data.</text>
</comment>
<evidence type="ECO:0000256" key="2">
    <source>
        <dbReference type="ARBA" id="ARBA00022777"/>
    </source>
</evidence>
<dbReference type="PROSITE" id="PS50921">
    <property type="entry name" value="ANTAR"/>
    <property type="match status" value="1"/>
</dbReference>
<keyword evidence="4" id="KW-0804">Transcription</keyword>
<dbReference type="Pfam" id="PF03861">
    <property type="entry name" value="ANTAR"/>
    <property type="match status" value="1"/>
</dbReference>
<dbReference type="GeneID" id="97423513"/>
<dbReference type="Pfam" id="PF13185">
    <property type="entry name" value="GAF_2"/>
    <property type="match status" value="1"/>
</dbReference>
<dbReference type="PIRSF" id="PIRSF036625">
    <property type="entry name" value="GAF_ANTAR"/>
    <property type="match status" value="1"/>
</dbReference>
<gene>
    <name evidence="6" type="ORF">J2X12_003036</name>
</gene>
<evidence type="ECO:0000256" key="4">
    <source>
        <dbReference type="ARBA" id="ARBA00023163"/>
    </source>
</evidence>
<dbReference type="GO" id="GO:0016301">
    <property type="term" value="F:kinase activity"/>
    <property type="evidence" value="ECO:0007669"/>
    <property type="project" value="UniProtKB-KW"/>
</dbReference>
<evidence type="ECO:0000313" key="6">
    <source>
        <dbReference type="EMBL" id="MDR7164991.1"/>
    </source>
</evidence>
<sequence>MAQHLPLDELSTVIARIQGLLLTEEKVTTAVRILAQAAKESVPGTIGAGVSLLDSRGRRTSSGYTDGIVSRADATQYECGEGPCLTAWAAEEPVLVRDLGKESRWPAWRKAVRGLPVLSVVSAPLMAGRESLGALKLYAATPDVYDKSSAALLQLFAAPAATLLAHIQASEAPHRMTEVLQASLYSRDLVNRACGVLMERYGMTHEAALQRLMKLARDENAALQHVSERVLAGTLPAGA</sequence>
<keyword evidence="1" id="KW-0808">Transferase</keyword>
<reference evidence="6" key="1">
    <citation type="submission" date="2023-07" db="EMBL/GenBank/DDBJ databases">
        <title>Sorghum-associated microbial communities from plants grown in Nebraska, USA.</title>
        <authorList>
            <person name="Schachtman D."/>
        </authorList>
    </citation>
    <scope>NUCLEOTIDE SEQUENCE</scope>
    <source>
        <strain evidence="6">BE261</strain>
    </source>
</reference>
<dbReference type="SMART" id="SM00065">
    <property type="entry name" value="GAF"/>
    <property type="match status" value="1"/>
</dbReference>
<dbReference type="Gene3D" id="3.30.450.40">
    <property type="match status" value="1"/>
</dbReference>
<keyword evidence="2" id="KW-0418">Kinase</keyword>
<dbReference type="Gene3D" id="1.10.10.10">
    <property type="entry name" value="Winged helix-like DNA-binding domain superfamily/Winged helix DNA-binding domain"/>
    <property type="match status" value="1"/>
</dbReference>
<dbReference type="InterPro" id="IPR036388">
    <property type="entry name" value="WH-like_DNA-bd_sf"/>
</dbReference>
<evidence type="ECO:0000256" key="1">
    <source>
        <dbReference type="ARBA" id="ARBA00022679"/>
    </source>
</evidence>
<name>A0AAW8ND91_PSEOX</name>
<dbReference type="AlphaFoldDB" id="A0AAW8ND91"/>
<dbReference type="SUPFAM" id="SSF55781">
    <property type="entry name" value="GAF domain-like"/>
    <property type="match status" value="1"/>
</dbReference>
<evidence type="ECO:0000313" key="7">
    <source>
        <dbReference type="Proteomes" id="UP001262032"/>
    </source>
</evidence>
<accession>A0AAW8ND91</accession>
<dbReference type="GO" id="GO:0003723">
    <property type="term" value="F:RNA binding"/>
    <property type="evidence" value="ECO:0007669"/>
    <property type="project" value="InterPro"/>
</dbReference>
<dbReference type="InterPro" id="IPR011006">
    <property type="entry name" value="CheY-like_superfamily"/>
</dbReference>